<dbReference type="PANTHER" id="PTHR30466">
    <property type="entry name" value="FLAVIN REDUCTASE"/>
    <property type="match status" value="1"/>
</dbReference>
<dbReference type="InterPro" id="IPR002563">
    <property type="entry name" value="Flavin_Rdtase-like_dom"/>
</dbReference>
<dbReference type="InterPro" id="IPR012349">
    <property type="entry name" value="Split_barrel_FMN-bd"/>
</dbReference>
<proteinExistence type="predicted"/>
<protein>
    <submittedName>
        <fullName evidence="3">Unannotated protein</fullName>
    </submittedName>
</protein>
<name>A0A6J6CRL4_9ZZZZ</name>
<evidence type="ECO:0000313" key="3">
    <source>
        <dbReference type="EMBL" id="CAB4553826.1"/>
    </source>
</evidence>
<dbReference type="AlphaFoldDB" id="A0A6J6CRL4"/>
<dbReference type="SUPFAM" id="SSF50475">
    <property type="entry name" value="FMN-binding split barrel"/>
    <property type="match status" value="1"/>
</dbReference>
<dbReference type="GO" id="GO:0010181">
    <property type="term" value="F:FMN binding"/>
    <property type="evidence" value="ECO:0007669"/>
    <property type="project" value="InterPro"/>
</dbReference>
<evidence type="ECO:0000256" key="1">
    <source>
        <dbReference type="ARBA" id="ARBA00023002"/>
    </source>
</evidence>
<accession>A0A6J6CRL4</accession>
<dbReference type="SMART" id="SM00903">
    <property type="entry name" value="Flavin_Reduct"/>
    <property type="match status" value="1"/>
</dbReference>
<sequence length="192" mass="21293">MIDPELKRALGQAAKAVEVVAATHDGITRAYTSHWVTQVSFEEPLIMASVSPKHDTYPLMIASGQFTVSFLAGDQVHVGQYFSYPGRRFHYIAPEYLSTVNNHPVVVDCLSWVHAEIFDTKTMADHELLFARVTDFGYGRLREAPLVYSSRHGWRVASEKARAPGESPRDELLARLAAAGYETTPTDPADDA</sequence>
<dbReference type="PANTHER" id="PTHR30466:SF1">
    <property type="entry name" value="FMN REDUCTASE (NADH) RUTF"/>
    <property type="match status" value="1"/>
</dbReference>
<organism evidence="3">
    <name type="scientific">freshwater metagenome</name>
    <dbReference type="NCBI Taxonomy" id="449393"/>
    <lineage>
        <taxon>unclassified sequences</taxon>
        <taxon>metagenomes</taxon>
        <taxon>ecological metagenomes</taxon>
    </lineage>
</organism>
<dbReference type="Pfam" id="PF01613">
    <property type="entry name" value="Flavin_Reduct"/>
    <property type="match status" value="1"/>
</dbReference>
<dbReference type="Gene3D" id="2.30.110.10">
    <property type="entry name" value="Electron Transport, Fmn-binding Protein, Chain A"/>
    <property type="match status" value="1"/>
</dbReference>
<evidence type="ECO:0000259" key="2">
    <source>
        <dbReference type="SMART" id="SM00903"/>
    </source>
</evidence>
<dbReference type="EMBL" id="CAEZTC010000029">
    <property type="protein sequence ID" value="CAB4553826.1"/>
    <property type="molecule type" value="Genomic_DNA"/>
</dbReference>
<gene>
    <name evidence="3" type="ORF">UFOPK1572_00358</name>
</gene>
<keyword evidence="1" id="KW-0560">Oxidoreductase</keyword>
<dbReference type="InterPro" id="IPR050268">
    <property type="entry name" value="NADH-dep_flavin_reductase"/>
</dbReference>
<reference evidence="3" key="1">
    <citation type="submission" date="2020-05" db="EMBL/GenBank/DDBJ databases">
        <authorList>
            <person name="Chiriac C."/>
            <person name="Salcher M."/>
            <person name="Ghai R."/>
            <person name="Kavagutti S V."/>
        </authorList>
    </citation>
    <scope>NUCLEOTIDE SEQUENCE</scope>
</reference>
<feature type="domain" description="Flavin reductase like" evidence="2">
    <location>
        <begin position="10"/>
        <end position="155"/>
    </location>
</feature>
<dbReference type="GO" id="GO:0042602">
    <property type="term" value="F:riboflavin reductase (NADPH) activity"/>
    <property type="evidence" value="ECO:0007669"/>
    <property type="project" value="TreeGrafter"/>
</dbReference>